<dbReference type="AlphaFoldDB" id="A0A1S8CJ89"/>
<dbReference type="OrthoDB" id="6415092at2"/>
<protein>
    <submittedName>
        <fullName evidence="4">Bioflm peroxide resistance protein BsmA</fullName>
    </submittedName>
</protein>
<keyword evidence="5" id="KW-1185">Reference proteome</keyword>
<keyword evidence="1 2" id="KW-0732">Signal</keyword>
<organism evidence="4 5">
    <name type="scientific">Serratia oryzae</name>
    <dbReference type="NCBI Taxonomy" id="2034155"/>
    <lineage>
        <taxon>Bacteria</taxon>
        <taxon>Pseudomonadati</taxon>
        <taxon>Pseudomonadota</taxon>
        <taxon>Gammaproteobacteria</taxon>
        <taxon>Enterobacterales</taxon>
        <taxon>Yersiniaceae</taxon>
        <taxon>Serratia</taxon>
    </lineage>
</organism>
<dbReference type="Proteomes" id="UP000216021">
    <property type="component" value="Unassembled WGS sequence"/>
</dbReference>
<dbReference type="SUPFAM" id="SSF159871">
    <property type="entry name" value="YdgH-like"/>
    <property type="match status" value="1"/>
</dbReference>
<dbReference type="PROSITE" id="PS51257">
    <property type="entry name" value="PROKAR_LIPOPROTEIN"/>
    <property type="match status" value="1"/>
</dbReference>
<dbReference type="Pfam" id="PF07338">
    <property type="entry name" value="YdgH_BhsA-like"/>
    <property type="match status" value="1"/>
</dbReference>
<name>A0A1S8CJ89_9GAMM</name>
<sequence length="102" mass="11225">MNLSRAVIPLLLINLLASCSQSDTTPNSQPAPNVQTQQITRMQSAGLEKMATISAQVRGSPMDVEAEIQRKANANGARYYLIIMNSDTIVPGQWYSQAILYR</sequence>
<feature type="chain" id="PRO_5010575282" evidence="2">
    <location>
        <begin position="23"/>
        <end position="102"/>
    </location>
</feature>
<evidence type="ECO:0000256" key="2">
    <source>
        <dbReference type="SAM" id="SignalP"/>
    </source>
</evidence>
<gene>
    <name evidence="4" type="ORF">BMI79_15185</name>
</gene>
<feature type="signal peptide" evidence="2">
    <location>
        <begin position="1"/>
        <end position="22"/>
    </location>
</feature>
<dbReference type="InterPro" id="IPR036275">
    <property type="entry name" value="YdgH-like_sf"/>
</dbReference>
<evidence type="ECO:0000256" key="1">
    <source>
        <dbReference type="ARBA" id="ARBA00022729"/>
    </source>
</evidence>
<dbReference type="RefSeq" id="WP_076943054.1">
    <property type="nucleotide sequence ID" value="NZ_MOXD01000008.1"/>
</dbReference>
<dbReference type="Gene3D" id="3.30.1660.10">
    <property type="entry name" value="Flavin-binding protein dodecin"/>
    <property type="match status" value="1"/>
</dbReference>
<evidence type="ECO:0000313" key="4">
    <source>
        <dbReference type="EMBL" id="OMQ21425.1"/>
    </source>
</evidence>
<dbReference type="EMBL" id="MOXD01000008">
    <property type="protein sequence ID" value="OMQ21425.1"/>
    <property type="molecule type" value="Genomic_DNA"/>
</dbReference>
<proteinExistence type="predicted"/>
<accession>A0A1S8CJ89</accession>
<dbReference type="InterPro" id="IPR010854">
    <property type="entry name" value="YdgH/BhsA/McbA-like_dom"/>
</dbReference>
<dbReference type="PANTHER" id="PTHR34156">
    <property type="entry name" value="OUTER MEMBRANE PROTEIN-RELATED-RELATED"/>
    <property type="match status" value="1"/>
</dbReference>
<dbReference type="NCBIfam" id="NF011433">
    <property type="entry name" value="PRK14864.1"/>
    <property type="match status" value="1"/>
</dbReference>
<reference evidence="4 5" key="1">
    <citation type="submission" date="2016-11" db="EMBL/GenBank/DDBJ databases">
        <title>Rahnella oryzae sp. nov., isolated from rice root.</title>
        <authorList>
            <person name="Zhang X.-X."/>
            <person name="Zhang J."/>
        </authorList>
    </citation>
    <scope>NUCLEOTIDE SEQUENCE [LARGE SCALE GENOMIC DNA]</scope>
    <source>
        <strain evidence="4 5">J11-6</strain>
    </source>
</reference>
<dbReference type="InterPro" id="IPR051096">
    <property type="entry name" value="BhsA/McbA_stress_biofilm_assoc"/>
</dbReference>
<dbReference type="InterPro" id="IPR025543">
    <property type="entry name" value="Dodecin-like"/>
</dbReference>
<evidence type="ECO:0000259" key="3">
    <source>
        <dbReference type="Pfam" id="PF07338"/>
    </source>
</evidence>
<comment type="caution">
    <text evidence="4">The sequence shown here is derived from an EMBL/GenBank/DDBJ whole genome shotgun (WGS) entry which is preliminary data.</text>
</comment>
<evidence type="ECO:0000313" key="5">
    <source>
        <dbReference type="Proteomes" id="UP000216021"/>
    </source>
</evidence>
<dbReference type="PANTHER" id="PTHR34156:SF11">
    <property type="entry name" value="LIPOPROTEIN BSMA"/>
    <property type="match status" value="1"/>
</dbReference>
<feature type="domain" description="YdgH/BhsA/McbA-like" evidence="3">
    <location>
        <begin position="47"/>
        <end position="102"/>
    </location>
</feature>